<dbReference type="Proteomes" id="UP000032232">
    <property type="component" value="Unassembled WGS sequence"/>
</dbReference>
<dbReference type="GO" id="GO:0015774">
    <property type="term" value="P:polysaccharide transport"/>
    <property type="evidence" value="ECO:0007669"/>
    <property type="project" value="InterPro"/>
</dbReference>
<dbReference type="GO" id="GO:0000271">
    <property type="term" value="P:polysaccharide biosynthetic process"/>
    <property type="evidence" value="ECO:0007669"/>
    <property type="project" value="InterPro"/>
</dbReference>
<dbReference type="PATRIC" id="fig|935700.4.peg.283"/>
<reference evidence="2 3" key="1">
    <citation type="submission" date="2015-02" db="EMBL/GenBank/DDBJ databases">
        <title>Genome Sequence of Jannaschia aquimarina DSM28248, a member of the Roseobacter clade.</title>
        <authorList>
            <person name="Voget S."/>
            <person name="Daniel R."/>
        </authorList>
    </citation>
    <scope>NUCLEOTIDE SEQUENCE [LARGE SCALE GENOMIC DNA]</scope>
    <source>
        <strain evidence="2 3">GSW-M26</strain>
    </source>
</reference>
<gene>
    <name evidence="2" type="ORF">jaqu_02590</name>
</gene>
<dbReference type="OrthoDB" id="543755at2"/>
<proteinExistence type="predicted"/>
<accession>A0A0D1ELW9</accession>
<dbReference type="STRING" id="935700.jaqu_02590"/>
<organism evidence="2 3">
    <name type="scientific">Jannaschia aquimarina</name>
    <dbReference type="NCBI Taxonomy" id="935700"/>
    <lineage>
        <taxon>Bacteria</taxon>
        <taxon>Pseudomonadati</taxon>
        <taxon>Pseudomonadota</taxon>
        <taxon>Alphaproteobacteria</taxon>
        <taxon>Rhodobacterales</taxon>
        <taxon>Roseobacteraceae</taxon>
        <taxon>Jannaschia</taxon>
    </lineage>
</organism>
<dbReference type="InterPro" id="IPR007833">
    <property type="entry name" value="Capsule_polysaccharide_synth"/>
</dbReference>
<dbReference type="Pfam" id="PF05159">
    <property type="entry name" value="Capsule_synth"/>
    <property type="match status" value="3"/>
</dbReference>
<dbReference type="RefSeq" id="WP_043917126.1">
    <property type="nucleotide sequence ID" value="NZ_FZPF01000005.1"/>
</dbReference>
<evidence type="ECO:0000313" key="3">
    <source>
        <dbReference type="Proteomes" id="UP000032232"/>
    </source>
</evidence>
<dbReference type="CDD" id="cd16440">
    <property type="entry name" value="beta_Kdo_transferase_KpsC_1"/>
    <property type="match status" value="1"/>
</dbReference>
<dbReference type="CDD" id="cd16439">
    <property type="entry name" value="beta_Kdo_transferase_KpsC_2"/>
    <property type="match status" value="1"/>
</dbReference>
<feature type="region of interest" description="Disordered" evidence="1">
    <location>
        <begin position="375"/>
        <end position="401"/>
    </location>
</feature>
<name>A0A0D1ELW9_9RHOB</name>
<dbReference type="EMBL" id="JYFE01000007">
    <property type="protein sequence ID" value="KIT17971.1"/>
    <property type="molecule type" value="Genomic_DNA"/>
</dbReference>
<sequence length="681" mass="74025">MTDRLIARYVTGGFLSRRIRRIAALGGVDLRPGWPRKDESVAAWGHTPYAARAEKLAARTGAPILRIEDPFLRSLHPGRSGEAPLGLLIDRQACHFDCSRPSDLEILLATHPFDDGAVLSAARQGIEEFTRLGVTKYAATFADEAPPPGYVLVIDQTRGDASIRLGGATETTFREMLMIAREEHPNTPLLIKTHPETADGHRDGHFTEADATHGATLETRRLSPAALLSGAIAVYTVSSQLGFEAILHGHKPATFGQPFYAGWGLTDDRFPPGSAIETRRFRKLTRPQLFAGAMGLYPVWYDPHRDARAGALEVIRILAARARAWREDREGWSAPDMRLWKRASLRRFLSGDVTYQEDPDRRRLIWGAKGLTDGDAPSVQTGGAQGVHRGCTPETDAEGQGVNAPAVRIEDGFLRSRGLGAELIPPLSLVLDRTGIYYDPSRPSDLEKMIERAAQLPHEALERARQLQRAIVEAGLSKYNLARPVPDLPEEYILVVGQVSDDASVVLGKGGDNAALLRAARAAHPDKALIYKPHPDVEAGLRDGAIDAAEADLVAAQGPAVPLVSGATRVWTMTSLMGFEALLRGVPVTTTGAPFYAGWGLTDDRGAVPLRRRAARPSLEALVHAVLIEYPRYFDPVTGTACPPETIVHRLTHGPMPSPGPANRMLSKAQGALASYAHLWR</sequence>
<evidence type="ECO:0000313" key="2">
    <source>
        <dbReference type="EMBL" id="KIT17971.1"/>
    </source>
</evidence>
<comment type="caution">
    <text evidence="2">The sequence shown here is derived from an EMBL/GenBank/DDBJ whole genome shotgun (WGS) entry which is preliminary data.</text>
</comment>
<evidence type="ECO:0000256" key="1">
    <source>
        <dbReference type="SAM" id="MobiDB-lite"/>
    </source>
</evidence>
<protein>
    <submittedName>
        <fullName evidence="2">Capsule polysaccharide biosynthesis protein</fullName>
    </submittedName>
</protein>
<dbReference type="AlphaFoldDB" id="A0A0D1ELW9"/>
<keyword evidence="3" id="KW-1185">Reference proteome</keyword>